<dbReference type="Proteomes" id="UP000015354">
    <property type="component" value="Unassembled WGS sequence"/>
</dbReference>
<evidence type="ECO:0000313" key="4">
    <source>
        <dbReference type="Proteomes" id="UP000015354"/>
    </source>
</evidence>
<reference evidence="3 4" key="1">
    <citation type="journal article" date="2013" name="PLoS ONE">
        <title>Predicting the Proteins of Angomonas deanei, Strigomonas culicis and Their Respective Endosymbionts Reveals New Aspects of the Trypanosomatidae Family.</title>
        <authorList>
            <person name="Motta M.C."/>
            <person name="Martins A.C."/>
            <person name="de Souza S.S."/>
            <person name="Catta-Preta C.M."/>
            <person name="Silva R."/>
            <person name="Klein C.C."/>
            <person name="de Almeida L.G."/>
            <person name="de Lima Cunha O."/>
            <person name="Ciapina L.P."/>
            <person name="Brocchi M."/>
            <person name="Colabardini A.C."/>
            <person name="de Araujo Lima B."/>
            <person name="Machado C.R."/>
            <person name="de Almeida Soares C.M."/>
            <person name="Probst C.M."/>
            <person name="de Menezes C.B."/>
            <person name="Thompson C.E."/>
            <person name="Bartholomeu D.C."/>
            <person name="Gradia D.F."/>
            <person name="Pavoni D.P."/>
            <person name="Grisard E.C."/>
            <person name="Fantinatti-Garboggini F."/>
            <person name="Marchini F.K."/>
            <person name="Rodrigues-Luiz G.F."/>
            <person name="Wagner G."/>
            <person name="Goldman G.H."/>
            <person name="Fietto J.L."/>
            <person name="Elias M.C."/>
            <person name="Goldman M.H."/>
            <person name="Sagot M.F."/>
            <person name="Pereira M."/>
            <person name="Stoco P.H."/>
            <person name="de Mendonca-Neto R.P."/>
            <person name="Teixeira S.M."/>
            <person name="Maciel T.E."/>
            <person name="de Oliveira Mendes T.A."/>
            <person name="Urmenyi T.P."/>
            <person name="de Souza W."/>
            <person name="Schenkman S."/>
            <person name="de Vasconcelos A.T."/>
        </authorList>
    </citation>
    <scope>NUCLEOTIDE SEQUENCE [LARGE SCALE GENOMIC DNA]</scope>
</reference>
<feature type="compositionally biased region" description="Basic and acidic residues" evidence="1">
    <location>
        <begin position="467"/>
        <end position="496"/>
    </location>
</feature>
<feature type="region of interest" description="Disordered" evidence="1">
    <location>
        <begin position="297"/>
        <end position="330"/>
    </location>
</feature>
<feature type="transmembrane region" description="Helical" evidence="2">
    <location>
        <begin position="47"/>
        <end position="68"/>
    </location>
</feature>
<name>S9VVG9_9TRYP</name>
<proteinExistence type="predicted"/>
<evidence type="ECO:0000256" key="1">
    <source>
        <dbReference type="SAM" id="MobiDB-lite"/>
    </source>
</evidence>
<feature type="compositionally biased region" description="Basic residues" evidence="1">
    <location>
        <begin position="215"/>
        <end position="227"/>
    </location>
</feature>
<feature type="compositionally biased region" description="Acidic residues" evidence="1">
    <location>
        <begin position="112"/>
        <end position="122"/>
    </location>
</feature>
<sequence>MTVCLCVCAHEKKGRWLQPFRILPISPVFFPSFSLALFSFHDKKPSIFFVLAYSLIIIVLLKPLHLILSYQTQYQEGSNYSHALFLLKATHGFIPRSRCLFLRRARRLSLPTEEEERQEGEGADGQHAVRGGAGAPPARVPVRHVPRRHGGKLQRGGALLQGAAGGGEPQGLSRGREGRRLRAADGVPGPRHLRLPLLLHPPRHHGGRAPDGAGLRRRQLRAARLLRHGQAAPGRGEGPDGVPRHRGDRHLQLQLRDGGDPRLVLRLPRRLPRRRRVQLLPRRGGLPSLARPLLDVQAQRHGRPRAPAQGHRREGQRTEAEAPLRRGGGALQELRRLRRPQEHHPALPKVQVPTHPRGQLRLRRRGQDGPRHARALRLPHVRGGRLHWQHERRPRRGRRLLLRRPQHGGFPAHGLDRLRLLRVAAALRDRVRLQGARHHDGGRPLREEPERKHEAGPRHPARRQVRRREDRTAGVRGGRVADHHAGRERGLRAAEG</sequence>
<dbReference type="AlphaFoldDB" id="S9VVG9"/>
<evidence type="ECO:0000256" key="2">
    <source>
        <dbReference type="SAM" id="Phobius"/>
    </source>
</evidence>
<feature type="compositionally biased region" description="Basic and acidic residues" evidence="1">
    <location>
        <begin position="433"/>
        <end position="457"/>
    </location>
</feature>
<accession>S9VVG9</accession>
<feature type="compositionally biased region" description="Basic and acidic residues" evidence="1">
    <location>
        <begin position="311"/>
        <end position="324"/>
    </location>
</feature>
<organism evidence="3 4">
    <name type="scientific">Strigomonas culicis</name>
    <dbReference type="NCBI Taxonomy" id="28005"/>
    <lineage>
        <taxon>Eukaryota</taxon>
        <taxon>Discoba</taxon>
        <taxon>Euglenozoa</taxon>
        <taxon>Kinetoplastea</taxon>
        <taxon>Metakinetoplastina</taxon>
        <taxon>Trypanosomatida</taxon>
        <taxon>Trypanosomatidae</taxon>
        <taxon>Strigomonadinae</taxon>
        <taxon>Strigomonas</taxon>
    </lineage>
</organism>
<feature type="compositionally biased region" description="Basic and acidic residues" evidence="1">
    <location>
        <begin position="174"/>
        <end position="183"/>
    </location>
</feature>
<feature type="region of interest" description="Disordered" evidence="1">
    <location>
        <begin position="111"/>
        <end position="246"/>
    </location>
</feature>
<keyword evidence="2" id="KW-0812">Transmembrane</keyword>
<feature type="region of interest" description="Disordered" evidence="1">
    <location>
        <begin position="388"/>
        <end position="413"/>
    </location>
</feature>
<gene>
    <name evidence="3" type="ORF">STCU_05810</name>
</gene>
<keyword evidence="3" id="KW-0808">Transferase</keyword>
<feature type="region of interest" description="Disordered" evidence="1">
    <location>
        <begin position="433"/>
        <end position="496"/>
    </location>
</feature>
<dbReference type="GO" id="GO:0016740">
    <property type="term" value="F:transferase activity"/>
    <property type="evidence" value="ECO:0007669"/>
    <property type="project" value="UniProtKB-KW"/>
</dbReference>
<comment type="caution">
    <text evidence="3">The sequence shown here is derived from an EMBL/GenBank/DDBJ whole genome shotgun (WGS) entry which is preliminary data.</text>
</comment>
<keyword evidence="2" id="KW-0472">Membrane</keyword>
<dbReference type="EMBL" id="ATMH01005810">
    <property type="protein sequence ID" value="EPY27320.1"/>
    <property type="molecule type" value="Genomic_DNA"/>
</dbReference>
<feature type="compositionally biased region" description="Basic residues" evidence="1">
    <location>
        <begin position="388"/>
        <end position="406"/>
    </location>
</feature>
<feature type="compositionally biased region" description="Basic residues" evidence="1">
    <location>
        <begin position="141"/>
        <end position="152"/>
    </location>
</feature>
<evidence type="ECO:0000313" key="3">
    <source>
        <dbReference type="EMBL" id="EPY27320.1"/>
    </source>
</evidence>
<protein>
    <submittedName>
        <fullName evidence="3">Serine palmitoyltransferase</fullName>
    </submittedName>
</protein>
<keyword evidence="2" id="KW-1133">Transmembrane helix</keyword>
<feature type="transmembrane region" description="Helical" evidence="2">
    <location>
        <begin position="22"/>
        <end position="40"/>
    </location>
</feature>
<keyword evidence="4" id="KW-1185">Reference proteome</keyword>